<proteinExistence type="predicted"/>
<evidence type="ECO:0000313" key="5">
    <source>
        <dbReference type="EMBL" id="TDO03107.1"/>
    </source>
</evidence>
<feature type="domain" description="SbsA Ig-like" evidence="3">
    <location>
        <begin position="1904"/>
        <end position="2019"/>
    </location>
</feature>
<feature type="chain" id="PRO_5020601236" evidence="2">
    <location>
        <begin position="28"/>
        <end position="2108"/>
    </location>
</feature>
<protein>
    <submittedName>
        <fullName evidence="5">Putative secreted protein (Por secretion system target)</fullName>
    </submittedName>
</protein>
<organism evidence="5 6">
    <name type="scientific">Sunxiuqinia elliptica</name>
    <dbReference type="NCBI Taxonomy" id="655355"/>
    <lineage>
        <taxon>Bacteria</taxon>
        <taxon>Pseudomonadati</taxon>
        <taxon>Bacteroidota</taxon>
        <taxon>Bacteroidia</taxon>
        <taxon>Marinilabiliales</taxon>
        <taxon>Prolixibacteraceae</taxon>
        <taxon>Sunxiuqinia</taxon>
    </lineage>
</organism>
<name>A0A4R6H5E9_9BACT</name>
<evidence type="ECO:0000256" key="2">
    <source>
        <dbReference type="SAM" id="SignalP"/>
    </source>
</evidence>
<reference evidence="5 6" key="1">
    <citation type="submission" date="2019-03" db="EMBL/GenBank/DDBJ databases">
        <title>Freshwater and sediment microbial communities from various areas in North America, analyzing microbe dynamics in response to fracking.</title>
        <authorList>
            <person name="Lamendella R."/>
        </authorList>
    </citation>
    <scope>NUCLEOTIDE SEQUENCE [LARGE SCALE GENOMIC DNA]</scope>
    <source>
        <strain evidence="5 6">114D</strain>
    </source>
</reference>
<evidence type="ECO:0000313" key="6">
    <source>
        <dbReference type="Proteomes" id="UP000294848"/>
    </source>
</evidence>
<dbReference type="RefSeq" id="WP_133464494.1">
    <property type="nucleotide sequence ID" value="NZ_SNWI01000003.1"/>
</dbReference>
<comment type="caution">
    <text evidence="5">The sequence shown here is derived from an EMBL/GenBank/DDBJ whole genome shotgun (WGS) entry which is preliminary data.</text>
</comment>
<dbReference type="OrthoDB" id="1117451at2"/>
<gene>
    <name evidence="5" type="ORF">DET52_10346</name>
</gene>
<dbReference type="Pfam" id="PF18962">
    <property type="entry name" value="Por_Secre_tail"/>
    <property type="match status" value="1"/>
</dbReference>
<dbReference type="InterPro" id="IPR032812">
    <property type="entry name" value="SbsA_Ig"/>
</dbReference>
<evidence type="ECO:0000259" key="3">
    <source>
        <dbReference type="Pfam" id="PF13205"/>
    </source>
</evidence>
<dbReference type="EMBL" id="SNWI01000003">
    <property type="protein sequence ID" value="TDO03107.1"/>
    <property type="molecule type" value="Genomic_DNA"/>
</dbReference>
<dbReference type="NCBIfam" id="TIGR04183">
    <property type="entry name" value="Por_Secre_tail"/>
    <property type="match status" value="1"/>
</dbReference>
<accession>A0A4R6H5E9</accession>
<dbReference type="Proteomes" id="UP000294848">
    <property type="component" value="Unassembled WGS sequence"/>
</dbReference>
<keyword evidence="1 2" id="KW-0732">Signal</keyword>
<evidence type="ECO:0000256" key="1">
    <source>
        <dbReference type="ARBA" id="ARBA00022729"/>
    </source>
</evidence>
<sequence>MRKSFTRLFSFLLMSVLVLAAATSLKAQINTPPQQTVTTSVDDVNACYNEGNSYKVQVSVLDFVNLDSLNLVLDYTLGDFEYVGATWLDEGTSGTPLDAGSALTSVTETAPGTINIVWGDNLATHHEIQPDDSKVAILELEFEVVNATAKASYTTVLSWDASSNYYWNSATGFEAVNNLEWVGATLTATQIYTPTVDTGDSDALCYGGNVDVEVTSPIGANIEYSFNGNAWTSNPVLNVEAPSVGNSVVARNTESGCISHLHTFNVGSADPLSFDADSADAACYGENGSIQFFADGGTPAYTYWVVPAAKFTSVINKLIANPEDATLDQYQFGAATVLRPAGMYYIAVDDANGCAALLNEAEDGASDYWMTATIDEPTAIALDNSTVTDVTCYGGEDGEITIEVSGGTPKAVGYTVELNGTMLDTITGPSYTFEDVPAGIHTVTVMDSLCSMDFDITVDQPAAVAFTVGYKDVPCNVTPDGKIWVEDINGVDAADAAYTGWTFDVLDVNDAVVANDVAVTDTAMTLDPAYYSVILTDAAGCTYEYANPDGSGNTVPVMSPDEITYTVSVTDVDCNGASTGKIVLTMLSGATNYEFQLDGGAWSADQSIYEDLAAGTYTVTVRDADNTDRCEISQSVDVEQPASAVSITIVDDNQPTCPGGNDGNVSIDVSGGTPFMDANDDPYYMYSVDGSPYFVGNPTFALTEGEHTVSVKDANGCEETETVFIDALDPETIDASAEFIVCYGDEVAIDTTIVSQSYAFDSQYYTTYVTTQEVTKGEDVMANGNEFKPADDAEFDTFPAGTYYVASQSPNGCWTNVVEVEILQNLELEMVEVTQQNATCNEYWDGFVSIQVTGGTAINPGTRYQYAVANSPVAFDNPGAMLSWEDFFNDDAANDSTTIVQLLEGTYYIGVRDACQKIIRTEAITITAAESITIGDVVVSDVTCFDDADGKIDATDAVIGGNGDYRYTLTQVEGFGHTSGAGLIGTEMQASPVYENLEAGVYELEVNDTTEPVSCPSDTKTLIITSPAELQLTLDSLHVSCYGAEDGEIHVVVEGGVGGTYGYFDMDDHDFTDTDFETDGNKYKVTINNTDPEGNSYGTYAFADDVNSKIFQVAAGEYVVKVEDANGCYVIDTVLVEQPDMWELTAETTLPTDCGLADGTITVEIDGGWNGEGLEIKLEDGAWTSVTGITHTFTGVEFGEYDIWVRNSTFPVDVNTADCYGELTVTLTEPSDFDYSVAIEDAKCNGSYDGKMIITDVTGGSGEYQFQLVSHNNTVYQPTNDNLWEPKDAEGDPMYVTEFTFDTLDAGNYTLYIRDSEGYTLSKCGAAQSWEVEEPDSLEITETMWLKDVTCHGGSDGSFEIQVQGGTAPYVYAYTESQVSPDPEHPYQMMPDVNSPELWQDSPVFNNVEAGTYIAWVVDANGCFQGGEIRMNGATIDQHRVVIDQPDAIDLEDDGVEDATCYGVENGKIYIDGTMGGNGAPYTYKVEGTNYGGMAVSYMFDNDGEGYTGAGATLSGVYASIDDSSTVIGMEDMYAVIAVDKLGCESDPIYVAVDQPEEFIIDIVVDEDAFICANDLSGIVDIVTVQGGTPAFEYQVYRDDVLVRTWTSNNSHVVESGHEYVVEARDAQGCIAWDTLFIETPDPVVIADITDLTCYGEVSPRVLISATAEEGRTMMVRYQKVEGASTVGPWSEWVAFNETEGAGTHLYETGLTYGDNNESDGHYNFQVKDAFGCMSEVVFETFVPVQNELEATFTVDGTVMTITGITGGIAPYMLVVNGEAQGEVTGDVVVDSLMVGENVIEIMDAHKCTAVQTATLEELTVTAAPESGDAMDAEFQVVLTFNREVTIAEGDITGGTVTPGTGTEFTVTMTGNDGEEVSLVVGSTIMDLGGNAFAGATFTYTVGDNTAPMIETYSPVDGATLDDNHPTLEATFNENVVFNEAGNVYITKVGSTTPTLTIPVTADMVDGNMITVTYDYDAEVGGLNKNTEYYVTFDAAIVADEAGNAVEGLADDTVWNFTTGDFATGVEDPVDGSLEFKVYPNPFDSYVKVENANELSRVIITNVAGQRVKEVVNPTETIQTGDLRSGIYVITLVTKDDVVAKTERIVKR</sequence>
<dbReference type="Pfam" id="PF13573">
    <property type="entry name" value="SprB"/>
    <property type="match status" value="4"/>
</dbReference>
<feature type="domain" description="Secretion system C-terminal sorting" evidence="4">
    <location>
        <begin position="2038"/>
        <end position="2100"/>
    </location>
</feature>
<dbReference type="Pfam" id="PF13205">
    <property type="entry name" value="Big_5"/>
    <property type="match status" value="1"/>
</dbReference>
<dbReference type="InterPro" id="IPR026444">
    <property type="entry name" value="Secre_tail"/>
</dbReference>
<feature type="signal peptide" evidence="2">
    <location>
        <begin position="1"/>
        <end position="27"/>
    </location>
</feature>
<dbReference type="InterPro" id="IPR025667">
    <property type="entry name" value="SprB_repeat"/>
</dbReference>
<evidence type="ECO:0000259" key="4">
    <source>
        <dbReference type="Pfam" id="PF18962"/>
    </source>
</evidence>